<feature type="transmembrane region" description="Helical" evidence="1">
    <location>
        <begin position="169"/>
        <end position="202"/>
    </location>
</feature>
<feature type="transmembrane region" description="Helical" evidence="1">
    <location>
        <begin position="143"/>
        <end position="162"/>
    </location>
</feature>
<feature type="transmembrane region" description="Helical" evidence="1">
    <location>
        <begin position="326"/>
        <end position="342"/>
    </location>
</feature>
<comment type="caution">
    <text evidence="2">The sequence shown here is derived from an EMBL/GenBank/DDBJ whole genome shotgun (WGS) entry which is preliminary data.</text>
</comment>
<sequence>MGDATTADVREKWPGWLLPAGVFVAVLLAQWPLVFNPGYFSHDELQWAAFAQQPEGPFSVGPLWAGVQSFQYRPLTFTLWLWLSRLLFDHPYAFHGLMVALGGANAALLAVLLRRFGATAAASAAGALAFALGAYAAHTHGWVGTLADLIWVGCALSIALIVQRDRQPWISMLATAALTSLALLAKEAAVVIPALLALAWLFLQHRTAWGRAAWAALLPVAIYLALRIGVILFSPRPAANYGWSLAFVPQRWLEYQLFPPNPTKMEAGGTLARGFGDGRVLAAIVLWLALAWALWRAGPRWLSGFLLAGAAALGPVLILAESANQYGYGFAAVTAAICAAAWPRMRRFGKTVLVILALLGLWHGFNIVRRMHNAGEVQAVFSPALAELVRERGDTTIRLRSADPSQRWLFDRLTHEIPSYRGVPIGSRVHLMQAGEDADYAIETDGRLTPLP</sequence>
<feature type="transmembrane region" description="Helical" evidence="1">
    <location>
        <begin position="208"/>
        <end position="226"/>
    </location>
</feature>
<organism evidence="2 3">
    <name type="scientific">Luteimonas galliterrae</name>
    <dbReference type="NCBI Taxonomy" id="2940486"/>
    <lineage>
        <taxon>Bacteria</taxon>
        <taxon>Pseudomonadati</taxon>
        <taxon>Pseudomonadota</taxon>
        <taxon>Gammaproteobacteria</taxon>
        <taxon>Lysobacterales</taxon>
        <taxon>Lysobacteraceae</taxon>
        <taxon>Luteimonas</taxon>
    </lineage>
</organism>
<feature type="transmembrane region" description="Helical" evidence="1">
    <location>
        <begin position="120"/>
        <end position="137"/>
    </location>
</feature>
<reference evidence="2 3" key="1">
    <citation type="submission" date="2022-05" db="EMBL/GenBank/DDBJ databases">
        <title>Luteimonas sp. SX5, whole genome shotgun sequencing project.</title>
        <authorList>
            <person name="Zhao G."/>
            <person name="Shen L."/>
        </authorList>
    </citation>
    <scope>NUCLEOTIDE SEQUENCE [LARGE SCALE GENOMIC DNA]</scope>
    <source>
        <strain evidence="2 3">SX5</strain>
    </source>
</reference>
<proteinExistence type="predicted"/>
<gene>
    <name evidence="2" type="ORF">M2650_13955</name>
</gene>
<accession>A0ABT0MLH1</accession>
<feature type="transmembrane region" description="Helical" evidence="1">
    <location>
        <begin position="92"/>
        <end position="113"/>
    </location>
</feature>
<dbReference type="EMBL" id="JAMBEP010000003">
    <property type="protein sequence ID" value="MCL1635729.1"/>
    <property type="molecule type" value="Genomic_DNA"/>
</dbReference>
<evidence type="ECO:0008006" key="4">
    <source>
        <dbReference type="Google" id="ProtNLM"/>
    </source>
</evidence>
<evidence type="ECO:0000313" key="3">
    <source>
        <dbReference type="Proteomes" id="UP001431217"/>
    </source>
</evidence>
<feature type="transmembrane region" description="Helical" evidence="1">
    <location>
        <begin position="348"/>
        <end position="368"/>
    </location>
</feature>
<feature type="transmembrane region" description="Helical" evidence="1">
    <location>
        <begin position="16"/>
        <end position="35"/>
    </location>
</feature>
<keyword evidence="1" id="KW-0812">Transmembrane</keyword>
<keyword evidence="1" id="KW-0472">Membrane</keyword>
<keyword evidence="3" id="KW-1185">Reference proteome</keyword>
<feature type="transmembrane region" description="Helical" evidence="1">
    <location>
        <begin position="278"/>
        <end position="295"/>
    </location>
</feature>
<name>A0ABT0MLH1_9GAMM</name>
<evidence type="ECO:0000313" key="2">
    <source>
        <dbReference type="EMBL" id="MCL1635729.1"/>
    </source>
</evidence>
<protein>
    <recommendedName>
        <fullName evidence="4">Glycosyltransferase RgtA/B/C/D-like domain-containing protein</fullName>
    </recommendedName>
</protein>
<dbReference type="Proteomes" id="UP001431217">
    <property type="component" value="Unassembled WGS sequence"/>
</dbReference>
<evidence type="ECO:0000256" key="1">
    <source>
        <dbReference type="SAM" id="Phobius"/>
    </source>
</evidence>
<feature type="transmembrane region" description="Helical" evidence="1">
    <location>
        <begin position="301"/>
        <end position="319"/>
    </location>
</feature>
<keyword evidence="1" id="KW-1133">Transmembrane helix</keyword>